<dbReference type="RefSeq" id="XP_060450122.1">
    <property type="nucleotide sequence ID" value="XM_060589747.1"/>
</dbReference>
<dbReference type="Pfam" id="PF06985">
    <property type="entry name" value="HET"/>
    <property type="match status" value="1"/>
</dbReference>
<evidence type="ECO:0000313" key="3">
    <source>
        <dbReference type="EMBL" id="KAK1641515.1"/>
    </source>
</evidence>
<evidence type="ECO:0000313" key="4">
    <source>
        <dbReference type="Proteomes" id="UP001243989"/>
    </source>
</evidence>
<proteinExistence type="predicted"/>
<gene>
    <name evidence="3" type="ORF">BDP81DRAFT_419136</name>
</gene>
<dbReference type="Proteomes" id="UP001243989">
    <property type="component" value="Unassembled WGS sequence"/>
</dbReference>
<dbReference type="AlphaFoldDB" id="A0AAJ0EM44"/>
<accession>A0AAJ0EM44</accession>
<feature type="domain" description="Heterokaryon incompatibility" evidence="2">
    <location>
        <begin position="351"/>
        <end position="505"/>
    </location>
</feature>
<comment type="caution">
    <text evidence="3">The sequence shown here is derived from an EMBL/GenBank/DDBJ whole genome shotgun (WGS) entry which is preliminary data.</text>
</comment>
<feature type="region of interest" description="Disordered" evidence="1">
    <location>
        <begin position="1"/>
        <end position="37"/>
    </location>
</feature>
<feature type="compositionally biased region" description="Low complexity" evidence="1">
    <location>
        <begin position="10"/>
        <end position="35"/>
    </location>
</feature>
<evidence type="ECO:0000256" key="1">
    <source>
        <dbReference type="SAM" id="MobiDB-lite"/>
    </source>
</evidence>
<dbReference type="InterPro" id="IPR010730">
    <property type="entry name" value="HET"/>
</dbReference>
<dbReference type="GeneID" id="85474609"/>
<name>A0AAJ0EM44_9PEZI</name>
<dbReference type="PANTHER" id="PTHR33112:SF12">
    <property type="entry name" value="HETEROKARYON INCOMPATIBILITY DOMAIN-CONTAINING PROTEIN"/>
    <property type="match status" value="1"/>
</dbReference>
<organism evidence="3 4">
    <name type="scientific">Colletotrichum phormii</name>
    <dbReference type="NCBI Taxonomy" id="359342"/>
    <lineage>
        <taxon>Eukaryota</taxon>
        <taxon>Fungi</taxon>
        <taxon>Dikarya</taxon>
        <taxon>Ascomycota</taxon>
        <taxon>Pezizomycotina</taxon>
        <taxon>Sordariomycetes</taxon>
        <taxon>Hypocreomycetidae</taxon>
        <taxon>Glomerellales</taxon>
        <taxon>Glomerellaceae</taxon>
        <taxon>Colletotrichum</taxon>
        <taxon>Colletotrichum acutatum species complex</taxon>
    </lineage>
</organism>
<dbReference type="PANTHER" id="PTHR33112">
    <property type="entry name" value="DOMAIN PROTEIN, PUTATIVE-RELATED"/>
    <property type="match status" value="1"/>
</dbReference>
<keyword evidence="4" id="KW-1185">Reference proteome</keyword>
<protein>
    <submittedName>
        <fullName evidence="3">Heterokaryon incompatibility protein-domain-containing protein</fullName>
    </submittedName>
</protein>
<reference evidence="3" key="1">
    <citation type="submission" date="2021-06" db="EMBL/GenBank/DDBJ databases">
        <title>Comparative genomics, transcriptomics and evolutionary studies reveal genomic signatures of adaptation to plant cell wall in hemibiotrophic fungi.</title>
        <authorList>
            <consortium name="DOE Joint Genome Institute"/>
            <person name="Baroncelli R."/>
            <person name="Diaz J.F."/>
            <person name="Benocci T."/>
            <person name="Peng M."/>
            <person name="Battaglia E."/>
            <person name="Haridas S."/>
            <person name="Andreopoulos W."/>
            <person name="Labutti K."/>
            <person name="Pangilinan J."/>
            <person name="Floch G.L."/>
            <person name="Makela M.R."/>
            <person name="Henrissat B."/>
            <person name="Grigoriev I.V."/>
            <person name="Crouch J.A."/>
            <person name="De Vries R.P."/>
            <person name="Sukno S.A."/>
            <person name="Thon M.R."/>
        </authorList>
    </citation>
    <scope>NUCLEOTIDE SEQUENCE</scope>
    <source>
        <strain evidence="3">CBS 102054</strain>
    </source>
</reference>
<dbReference type="EMBL" id="JAHMHQ010000003">
    <property type="protein sequence ID" value="KAK1641515.1"/>
    <property type="molecule type" value="Genomic_DNA"/>
</dbReference>
<sequence length="949" mass="106369">MDDTFRRVFPSWPSSSLPTAAAAPATSPTGNPTPTHKSEGLCNECGLIDFRQFNTLLSPVNESVAADPNVYVISLFNIIKHSKKRKCTFCMLLFDAIVRNDPFNHPAIREHMPKKQQDKSFEAWARGISWFEDNVMSIPHPLGRGRNKIELEQSRSGEGNAEMIEVRNKGHEAAMQSGVIVTAGAAGAATQGAASEKNDGLKGVFSALGAAGSLAASVIASKDFKLPAAVCVTVHGVGSPNAGLIEVGLYGYGNSPQAQLSLLCFFNLRVASKYQSAALGLRYGNLMEEKVRVESDCKVWLRDCTEQHGKNCGEPAWSKNLRPPSGEHFRLIDVLQNKVVQPPFGSKGIKYAALSYVWGEAGKQALQLRVENLMDLSKSLIGHDREVARTVSDAIEVAKRLKIRYLWVDSLCIIQEPENTRGRDDLEARQSQIRQMDSIYSSAQVVIVAAAGKDAASGLTGISSPRVTGQLQIAKEVVENVNVLLAVQYDKSYGKWDTRGWTLQEKMLSKRMLVFGESYVSFHCRHGILREDMPAIHAGNGPPQFPYLSMSSTAGKSLVKHNWNTTPLLMRSPFFSEYAKLLEQYTSRDMTKPKDFLSGVMGLLTVLEAMRRSNESSTIQTEERQAHILYGLPEEFLDISLLWQPPAAKGVLLVKRNNKDAPSWSWAGWQVSKDNRAGEIEDEKHHARPGIRFEEPFRVAANEDLSLKKHMAHGEQSEERFRPLILWYKCVVERDSNDYPHSRPVHSTTETGARLVPINGNGLGFACGSDAIKIEKQFIERARQYQRSYRPSGFRQLPYIPPDIPLSDRNLVCETQQAKFKLSRKPQEKATRIETLWDREGGKLFACKQFEINEVEILDEEDKIVGHMILTCTSQNETILTEEHVLIVMSDSQYWGNEERVDVVDLPLFNVMAIKWDTRREFAERVGMGKIFKSAWMRVQPEWTRVILE</sequence>
<evidence type="ECO:0000259" key="2">
    <source>
        <dbReference type="Pfam" id="PF06985"/>
    </source>
</evidence>